<comment type="caution">
    <text evidence="3">The sequence shown here is derived from an EMBL/GenBank/DDBJ whole genome shotgun (WGS) entry which is preliminary data.</text>
</comment>
<evidence type="ECO:0000256" key="1">
    <source>
        <dbReference type="PROSITE-ProRule" id="PRU00409"/>
    </source>
</evidence>
<keyword evidence="1" id="KW-0547">Nucleotide-binding</keyword>
<keyword evidence="1" id="KW-0067">ATP-binding</keyword>
<dbReference type="SUPFAM" id="SSF56059">
    <property type="entry name" value="Glutathione synthetase ATP-binding domain-like"/>
    <property type="match status" value="1"/>
</dbReference>
<evidence type="ECO:0000313" key="4">
    <source>
        <dbReference type="Proteomes" id="UP000030101"/>
    </source>
</evidence>
<evidence type="ECO:0000259" key="2">
    <source>
        <dbReference type="PROSITE" id="PS50975"/>
    </source>
</evidence>
<proteinExistence type="predicted"/>
<dbReference type="RefSeq" id="WP_036789391.1">
    <property type="nucleotide sequence ID" value="NZ_JQZV01000006.1"/>
</dbReference>
<feature type="domain" description="ATP-grasp" evidence="2">
    <location>
        <begin position="128"/>
        <end position="346"/>
    </location>
</feature>
<accession>A0ABR4XM23</accession>
<name>A0ABR4XM23_9PORP</name>
<dbReference type="EMBL" id="JQZV01000006">
    <property type="protein sequence ID" value="KGN92855.1"/>
    <property type="molecule type" value="Genomic_DNA"/>
</dbReference>
<protein>
    <recommendedName>
        <fullName evidence="2">ATP-grasp domain-containing protein</fullName>
    </recommendedName>
</protein>
<keyword evidence="4" id="KW-1185">Reference proteome</keyword>
<sequence>MCSTLFVFNPGYEESLLPHLRGGYTPPKQVQKMREDLALLPFYLGAKSGDSLFSFCLERWKNAQMPICGTPVSELLPRKEKQYNLLPWGWSPDLHDIPYNIGSIPSMDEMRLWGSRKSSYILLDALLDSYPERFRLPREAFKTISTQDELEQELRTNTPKVIKSPYSSSGRGVFFLEKGINREDYLYSSLTGLLKKQGELYVEPFLEKEKDMAFEYYSSNKSEEKFLFLGRSEFITERGRYIGNRVSPELKSDNAEDLAEIIRQALPSVPALDTYEGFLGVDAMRYSMSNNEIRLHPCVELNIRPTMGHIALFLSDYCTSGTYKIVYFPKEGEALEYVSAIQKSAIIEGGKIIRGTTPLLPVDDKTQFLALLSVSDSQQSGKGL</sequence>
<dbReference type="PROSITE" id="PS50975">
    <property type="entry name" value="ATP_GRASP"/>
    <property type="match status" value="1"/>
</dbReference>
<organism evidence="3 4">
    <name type="scientific">Porphyromonas canoris</name>
    <dbReference type="NCBI Taxonomy" id="36875"/>
    <lineage>
        <taxon>Bacteria</taxon>
        <taxon>Pseudomonadati</taxon>
        <taxon>Bacteroidota</taxon>
        <taxon>Bacteroidia</taxon>
        <taxon>Bacteroidales</taxon>
        <taxon>Porphyromonadaceae</taxon>
        <taxon>Porphyromonas</taxon>
    </lineage>
</organism>
<dbReference type="Proteomes" id="UP000030101">
    <property type="component" value="Unassembled WGS sequence"/>
</dbReference>
<gene>
    <name evidence="3" type="ORF">HQ43_03000</name>
</gene>
<evidence type="ECO:0000313" key="3">
    <source>
        <dbReference type="EMBL" id="KGN92855.1"/>
    </source>
</evidence>
<reference evidence="3 4" key="1">
    <citation type="submission" date="2014-08" db="EMBL/GenBank/DDBJ databases">
        <title>Porphyromonas canoris strain:OH2762 Genome sequencing.</title>
        <authorList>
            <person name="Wallis C."/>
            <person name="Deusch O."/>
            <person name="O'Flynn C."/>
            <person name="Davis I."/>
            <person name="Jospin G."/>
            <person name="Darling A.E."/>
            <person name="Coil D.A."/>
            <person name="Alexiev A."/>
            <person name="Horsfall A."/>
            <person name="Kirkwood N."/>
            <person name="Harris S."/>
            <person name="Eisen J.A."/>
        </authorList>
    </citation>
    <scope>NUCLEOTIDE SEQUENCE [LARGE SCALE GENOMIC DNA]</scope>
    <source>
        <strain evidence="4">COT-108 OH2762</strain>
    </source>
</reference>
<dbReference type="InterPro" id="IPR011761">
    <property type="entry name" value="ATP-grasp"/>
</dbReference>
<dbReference type="Gene3D" id="3.30.470.20">
    <property type="entry name" value="ATP-grasp fold, B domain"/>
    <property type="match status" value="1"/>
</dbReference>